<comment type="caution">
    <text evidence="1">The sequence shown here is derived from an EMBL/GenBank/DDBJ whole genome shotgun (WGS) entry which is preliminary data.</text>
</comment>
<reference evidence="1 2" key="1">
    <citation type="submission" date="2021-08" db="EMBL/GenBank/DDBJ databases">
        <authorList>
            <person name="Peeters C."/>
        </authorList>
    </citation>
    <scope>NUCLEOTIDE SEQUENCE [LARGE SCALE GENOMIC DNA]</scope>
    <source>
        <strain evidence="1 2">LMG 23992</strain>
    </source>
</reference>
<name>A0ABM8XIA0_9BURK</name>
<evidence type="ECO:0000313" key="1">
    <source>
        <dbReference type="EMBL" id="CAG9179879.1"/>
    </source>
</evidence>
<dbReference type="EMBL" id="CAJZAI010000011">
    <property type="protein sequence ID" value="CAG9179879.1"/>
    <property type="molecule type" value="Genomic_DNA"/>
</dbReference>
<dbReference type="Proteomes" id="UP000727654">
    <property type="component" value="Unassembled WGS sequence"/>
</dbReference>
<keyword evidence="2" id="KW-1185">Reference proteome</keyword>
<gene>
    <name evidence="1" type="ORF">LMG23992_04101</name>
</gene>
<dbReference type="RefSeq" id="WP_224081598.1">
    <property type="nucleotide sequence ID" value="NZ_CAJZAI010000011.1"/>
</dbReference>
<evidence type="ECO:0000313" key="2">
    <source>
        <dbReference type="Proteomes" id="UP000727654"/>
    </source>
</evidence>
<sequence length="85" mass="8982">MATSTVTWPKDVTAERELLPGGVFVYHLSHAAIGRLGRILLTPAPGGGTRLDCEVYGKGSASVIERRRAVLEPLARAVSAKLGGR</sequence>
<proteinExistence type="predicted"/>
<protein>
    <submittedName>
        <fullName evidence="1">Uncharacterized protein</fullName>
    </submittedName>
</protein>
<organism evidence="1 2">
    <name type="scientific">Cupriavidus laharis</name>
    <dbReference type="NCBI Taxonomy" id="151654"/>
    <lineage>
        <taxon>Bacteria</taxon>
        <taxon>Pseudomonadati</taxon>
        <taxon>Pseudomonadota</taxon>
        <taxon>Betaproteobacteria</taxon>
        <taxon>Burkholderiales</taxon>
        <taxon>Burkholderiaceae</taxon>
        <taxon>Cupriavidus</taxon>
    </lineage>
</organism>
<accession>A0ABM8XIA0</accession>